<gene>
    <name evidence="10" type="ORF">H9736_02850</name>
</gene>
<comment type="subcellular location">
    <subcellularLocation>
        <location evidence="1">Cell membrane</location>
        <topology evidence="1">Multi-pass membrane protein</topology>
    </subcellularLocation>
</comment>
<dbReference type="EMBL" id="DXES01000059">
    <property type="protein sequence ID" value="HIX65166.1"/>
    <property type="molecule type" value="Genomic_DNA"/>
</dbReference>
<dbReference type="InterPro" id="IPR050250">
    <property type="entry name" value="Macrolide_Exporter_MacB"/>
</dbReference>
<comment type="similarity">
    <text evidence="6">Belongs to the ABC-4 integral membrane protein family.</text>
</comment>
<keyword evidence="5 7" id="KW-0472">Membrane</keyword>
<evidence type="ECO:0000259" key="8">
    <source>
        <dbReference type="Pfam" id="PF02687"/>
    </source>
</evidence>
<reference evidence="10" key="1">
    <citation type="journal article" date="2021" name="PeerJ">
        <title>Extensive microbial diversity within the chicken gut microbiome revealed by metagenomics and culture.</title>
        <authorList>
            <person name="Gilroy R."/>
            <person name="Ravi A."/>
            <person name="Getino M."/>
            <person name="Pursley I."/>
            <person name="Horton D.L."/>
            <person name="Alikhan N.F."/>
            <person name="Baker D."/>
            <person name="Gharbi K."/>
            <person name="Hall N."/>
            <person name="Watson M."/>
            <person name="Adriaenssens E.M."/>
            <person name="Foster-Nyarko E."/>
            <person name="Jarju S."/>
            <person name="Secka A."/>
            <person name="Antonio M."/>
            <person name="Oren A."/>
            <person name="Chaudhuri R.R."/>
            <person name="La Ragione R."/>
            <person name="Hildebrand F."/>
            <person name="Pallen M.J."/>
        </authorList>
    </citation>
    <scope>NUCLEOTIDE SEQUENCE</scope>
    <source>
        <strain evidence="10">CHK188-5543</strain>
    </source>
</reference>
<feature type="transmembrane region" description="Helical" evidence="7">
    <location>
        <begin position="306"/>
        <end position="329"/>
    </location>
</feature>
<dbReference type="Proteomes" id="UP000886800">
    <property type="component" value="Unassembled WGS sequence"/>
</dbReference>
<evidence type="ECO:0000313" key="10">
    <source>
        <dbReference type="EMBL" id="HIX65166.1"/>
    </source>
</evidence>
<name>A0A9D1WQC8_9FIRM</name>
<keyword evidence="2" id="KW-1003">Cell membrane</keyword>
<dbReference type="PANTHER" id="PTHR30572">
    <property type="entry name" value="MEMBRANE COMPONENT OF TRANSPORTER-RELATED"/>
    <property type="match status" value="1"/>
</dbReference>
<evidence type="ECO:0000256" key="7">
    <source>
        <dbReference type="SAM" id="Phobius"/>
    </source>
</evidence>
<evidence type="ECO:0000256" key="1">
    <source>
        <dbReference type="ARBA" id="ARBA00004651"/>
    </source>
</evidence>
<accession>A0A9D1WQC8</accession>
<sequence length="430" mass="45843">MPFQLLENVSLAVSGLRANKLRALLTMLGIIIGIGSVITIVTVGDAMTSSVTSVFNDMGANSIQLMMMDKPDENGNTNWNRSYEPEDYISDEMLELYEERFGEEIDCWAVTVNAGTGQLQVGRNQANGYVYGTNANALGIQSITPIAGHDLNDREVDGDKNVAVVAKGMLEKLMPGVTPQEALGREFRVQMAQGLYTFSIVGVYDYQVGGMMAAMVGDTSSQIFIPLGVAKQIARDGASDPNDLADGYYVVQVKAKAGVDVEDFARRSETFFNNAFYRSNPYVEVEATNMDSIIGQMSSIMDTIKAAVSVIAAISLLVGGIGVMNIMLVSVTERTREIGTRKALGARNSAIRIQFIVESMIICLIGGTLGVLLGAGLGMAGSAALGAPSLPSVPAVVVAVGFSMGIGIFFGYYPANKAAKLDPIEALRYE</sequence>
<evidence type="ECO:0000313" key="11">
    <source>
        <dbReference type="Proteomes" id="UP000886800"/>
    </source>
</evidence>
<reference evidence="10" key="2">
    <citation type="submission" date="2021-04" db="EMBL/GenBank/DDBJ databases">
        <authorList>
            <person name="Gilroy R."/>
        </authorList>
    </citation>
    <scope>NUCLEOTIDE SEQUENCE</scope>
    <source>
        <strain evidence="10">CHK188-5543</strain>
    </source>
</reference>
<feature type="transmembrane region" description="Helical" evidence="7">
    <location>
        <begin position="350"/>
        <end position="373"/>
    </location>
</feature>
<dbReference type="Pfam" id="PF12704">
    <property type="entry name" value="MacB_PCD"/>
    <property type="match status" value="1"/>
</dbReference>
<comment type="caution">
    <text evidence="10">The sequence shown here is derived from an EMBL/GenBank/DDBJ whole genome shotgun (WGS) entry which is preliminary data.</text>
</comment>
<protein>
    <submittedName>
        <fullName evidence="10">ABC transporter permease</fullName>
    </submittedName>
</protein>
<dbReference type="Pfam" id="PF02687">
    <property type="entry name" value="FtsX"/>
    <property type="match status" value="1"/>
</dbReference>
<keyword evidence="3 7" id="KW-0812">Transmembrane</keyword>
<evidence type="ECO:0000256" key="5">
    <source>
        <dbReference type="ARBA" id="ARBA00023136"/>
    </source>
</evidence>
<dbReference type="GO" id="GO:0022857">
    <property type="term" value="F:transmembrane transporter activity"/>
    <property type="evidence" value="ECO:0007669"/>
    <property type="project" value="TreeGrafter"/>
</dbReference>
<feature type="domain" description="ABC3 transporter permease C-terminal" evidence="8">
    <location>
        <begin position="310"/>
        <end position="423"/>
    </location>
</feature>
<evidence type="ECO:0000256" key="2">
    <source>
        <dbReference type="ARBA" id="ARBA00022475"/>
    </source>
</evidence>
<evidence type="ECO:0000256" key="4">
    <source>
        <dbReference type="ARBA" id="ARBA00022989"/>
    </source>
</evidence>
<feature type="transmembrane region" description="Helical" evidence="7">
    <location>
        <begin position="393"/>
        <end position="413"/>
    </location>
</feature>
<dbReference type="AlphaFoldDB" id="A0A9D1WQC8"/>
<evidence type="ECO:0000259" key="9">
    <source>
        <dbReference type="Pfam" id="PF12704"/>
    </source>
</evidence>
<dbReference type="InterPro" id="IPR003838">
    <property type="entry name" value="ABC3_permease_C"/>
</dbReference>
<evidence type="ECO:0000256" key="3">
    <source>
        <dbReference type="ARBA" id="ARBA00022692"/>
    </source>
</evidence>
<evidence type="ECO:0000256" key="6">
    <source>
        <dbReference type="ARBA" id="ARBA00038076"/>
    </source>
</evidence>
<dbReference type="GO" id="GO:0005886">
    <property type="term" value="C:plasma membrane"/>
    <property type="evidence" value="ECO:0007669"/>
    <property type="project" value="UniProtKB-SubCell"/>
</dbReference>
<dbReference type="InterPro" id="IPR025857">
    <property type="entry name" value="MacB_PCD"/>
</dbReference>
<proteinExistence type="inferred from homology"/>
<dbReference type="PANTHER" id="PTHR30572:SF4">
    <property type="entry name" value="ABC TRANSPORTER PERMEASE YTRF"/>
    <property type="match status" value="1"/>
</dbReference>
<feature type="transmembrane region" description="Helical" evidence="7">
    <location>
        <begin position="21"/>
        <end position="43"/>
    </location>
</feature>
<keyword evidence="4 7" id="KW-1133">Transmembrane helix</keyword>
<organism evidence="10 11">
    <name type="scientific">Candidatus Anaerotruncus excrementipullorum</name>
    <dbReference type="NCBI Taxonomy" id="2838465"/>
    <lineage>
        <taxon>Bacteria</taxon>
        <taxon>Bacillati</taxon>
        <taxon>Bacillota</taxon>
        <taxon>Clostridia</taxon>
        <taxon>Eubacteriales</taxon>
        <taxon>Oscillospiraceae</taxon>
        <taxon>Anaerotruncus</taxon>
    </lineage>
</organism>
<feature type="domain" description="MacB-like periplasmic core" evidence="9">
    <location>
        <begin position="24"/>
        <end position="267"/>
    </location>
</feature>